<evidence type="ECO:0000256" key="1">
    <source>
        <dbReference type="ARBA" id="ARBA00022801"/>
    </source>
</evidence>
<gene>
    <name evidence="5" type="primary">24</name>
    <name evidence="5" type="ORF">SEA_LILMCDREAMY_24</name>
</gene>
<evidence type="ECO:0000313" key="6">
    <source>
        <dbReference type="Proteomes" id="UP000325405"/>
    </source>
</evidence>
<feature type="domain" description="Resuscitation-promoting factor core lysozyme-like" evidence="3">
    <location>
        <begin position="1238"/>
        <end position="1310"/>
    </location>
</feature>
<organism evidence="5 6">
    <name type="scientific">Mycobacterium phage LilMcDreamy</name>
    <dbReference type="NCBI Taxonomy" id="2652422"/>
    <lineage>
        <taxon>Viruses</taxon>
        <taxon>Duplodnaviria</taxon>
        <taxon>Heunggongvirae</taxon>
        <taxon>Uroviricota</taxon>
        <taxon>Caudoviricetes</taxon>
        <taxon>Bclasvirinae</taxon>
        <taxon>Lilmcdreamyvirus</taxon>
        <taxon>Lilmcdreamyvirus lilmcdreamy</taxon>
    </lineage>
</organism>
<dbReference type="InterPro" id="IPR010618">
    <property type="entry name" value="RPF"/>
</dbReference>
<dbReference type="InterPro" id="IPR023346">
    <property type="entry name" value="Lysozyme-like_dom_sf"/>
</dbReference>
<evidence type="ECO:0000259" key="3">
    <source>
        <dbReference type="Pfam" id="PF06737"/>
    </source>
</evidence>
<sequence length="2070" mass="207967">MTSAGNIKLGVEIDASDLSAKLGEAVRRAIAPALAQVQRELAAVQRQYDQTARTADKSNTAQAVGAKAVAEAVESVGTQQTQTATRTAAAAGVSTRSINAVTRAYERQTAAIIANSAARAGNAATPTGGPPGGAGGGGGGPPPRSGGFGDLFAGQGGRSRFITSPVGLNLAALGIGSLPAALTGVMQLVGAVQQLGAAGLAIPGIYAAAGASIGALVLGFKGLGEATSTLSEAMKTGDPKDMEKAKEAMQDLAPATIAVAETMAKLNRGPLLDFRKMMADRTLAGFDRDLQNLSDRALPRVSGGMGKIADAWNGTLKQVTGSLGAEKNLTLMDRIFGNTADAQGRFTKAVDPLIHGVGTLVAAGTDVVPRLADGLAKGAERFDKWITQVDSDGRLNKWINDGITGVRQLAESGLNVVKVITDITKAAGADGGSFLSWLEKSTTKLRALTSSASGQNAMRDFFREGREQAAQWLPILQNLAEILKVVFEASQTWSAVLLPFLRVTTDLLTSMPGLLQAVLVGFLAWKSLSIFKPILGGLDSMIGKLGTVAATADLALGNTQAGGRGIAGRLGTARNVVGALGSTRGLMGAGLLAGGVMTQATVGQENTGAQILGAASTIGGSALTGAAIGSVIPGIGTAIGAGAGAAVGSAIAGINYLLADNKTAQEAAAAATERMAAANERSHAAIEANTQAMKTANDALRESGGAIDAATLGAVGDQINNIPERLAGAYDEGTLKSIADSIANVGMTTEQMASTITGSQPQFDALTAQLTNMGPAGAIAAQNLAAIRDSTLGMASNATIAAPLLQSLADDFGGIAQAGVAVQNAFAAVPTDVPINVSMPNAAAVEDILTRMGVQIDHNRNGEIITEVPLSAETIAQLEAIGVKVQQNKDGTIQVSIPEQQYLDTLNKLGTLGDMYKQMFAGSPALPSLPAAPPQAPPPRNVTDLMLPPRPPGADGMVIPGYAPKHDIVNAVLAPGEGVLIPEAVRGIGGPAGVYALNSQFRSGLSKRYYADGGVHLGTGALPGPPPGVETELSVLIQIRDLLGGKGGAASNPLAATAANTATTATATKTAGAVGEIGPFGTPLKKKGDPAYNAAKAALDSLGFDSETIIGADPSTYVAPGAATATGAAISAPVDKSRFAAALAAFAMSGNLADVASVGLNANDPVVTAITSARNKAKGGLEDAQIADLVNQSLGPSGYVGVMDTTNSALVKSLQRYRETLDKQVGAAVQTALPAGAGADWDAIAQKESGGNWGINTGNGYFGGLQFAQGTWDANKLPGFPERADLATREQQIAAAENVLKTQGPGAWPNTFVPAKAGTPLPVTIAPGGLTGAGVTSGAEGLVPSASALAQLVRQYFPQVTEIGGVRQDAHPDHPSGRALDIMIPGGTVRGGANPAGEALGDQMWQWLQSTGIVDPTGSLWKTDTGGDHFNHIHARIKEGMEGAAVQAGLLPGGVSGLPGATSGLPGAAGGSGTPVYVTNWPGGGGGGLPGFAKNIIGAGLGAAGGAAGDVATDVLGATGAAFGRDAANPSGKYAALNNLVDEGNPLALAKMLGLDVPDFTREGGAAGELTTNEGPKYDASGRLFSDTAGLLDRTFTSLNAQLQAMREQMVSVIEQTNQRLQESALEPVVKAGVQSALEGLKDSVSNSIGTALGGAAAPPIADAVAGAVANLPIDQSGAGGVGTNAAGVVTGVIGMAGGGPVSGGQRGKDSVPALLMPGEYVLDTGDVARMGGIGAIDAMRSRGMRRFATGGGVIGNDTVGADFFGVSEVPLIGEIVNLLVRVLLKVIGVEIEVRDTLNEVSDDFRGFRGDAFKAFDAQGRLLNDTSALMDRSSTSEQAAADERIRILKIVIQAIIKYLIEKVIVPIAKAVANAAIQAGSSAAGAAVSGAGGGPAGGIVSSLISSAGQAGVEIAAEVGTDFALAISETLINVVGEGLQSLLPDLMTGVFSGSGLAMIMDPISGLLGGLLGGLAGIFTGGFGGLATVIPGDSLFDEGGMARGQGYLPKASAGDELVLSPVETDLFTRFVGALERGGFGRGGNRTVNAPITVLGGGPETAEQVSTRLLKRLS</sequence>
<feature type="domain" description="ARB-07466-like C-terminal" evidence="4">
    <location>
        <begin position="1340"/>
        <end position="1410"/>
    </location>
</feature>
<dbReference type="GeneID" id="60320994"/>
<protein>
    <submittedName>
        <fullName evidence="5">Tape measure protein</fullName>
    </submittedName>
</protein>
<feature type="region of interest" description="Disordered" evidence="2">
    <location>
        <begin position="119"/>
        <end position="151"/>
    </location>
</feature>
<proteinExistence type="predicted"/>
<name>A0A5P8D6I4_9CAUD</name>
<dbReference type="GO" id="GO:0016787">
    <property type="term" value="F:hydrolase activity"/>
    <property type="evidence" value="ECO:0007669"/>
    <property type="project" value="UniProtKB-KW"/>
</dbReference>
<accession>A0A5P8D6I4</accession>
<evidence type="ECO:0000313" key="5">
    <source>
        <dbReference type="EMBL" id="QFP94644.1"/>
    </source>
</evidence>
<evidence type="ECO:0000256" key="2">
    <source>
        <dbReference type="SAM" id="MobiDB-lite"/>
    </source>
</evidence>
<dbReference type="Gene3D" id="1.10.530.10">
    <property type="match status" value="1"/>
</dbReference>
<evidence type="ECO:0000259" key="4">
    <source>
        <dbReference type="Pfam" id="PF26571"/>
    </source>
</evidence>
<dbReference type="KEGG" id="vg:60320994"/>
<dbReference type="RefSeq" id="YP_009949588.1">
    <property type="nucleotide sequence ID" value="NC_051582.1"/>
</dbReference>
<dbReference type="Proteomes" id="UP000325405">
    <property type="component" value="Segment"/>
</dbReference>
<dbReference type="SUPFAM" id="SSF53955">
    <property type="entry name" value="Lysozyme-like"/>
    <property type="match status" value="1"/>
</dbReference>
<dbReference type="InterPro" id="IPR058593">
    <property type="entry name" value="ARB_07466-like_C"/>
</dbReference>
<keyword evidence="1" id="KW-0378">Hydrolase</keyword>
<feature type="compositionally biased region" description="Gly residues" evidence="2">
    <location>
        <begin position="130"/>
        <end position="139"/>
    </location>
</feature>
<dbReference type="Pfam" id="PF26571">
    <property type="entry name" value="VldE"/>
    <property type="match status" value="1"/>
</dbReference>
<dbReference type="Pfam" id="PF06737">
    <property type="entry name" value="Transglycosylas"/>
    <property type="match status" value="1"/>
</dbReference>
<reference evidence="5 6" key="1">
    <citation type="submission" date="2019-08" db="EMBL/GenBank/DDBJ databases">
        <authorList>
            <person name="Lippold A."/>
            <person name="Marlatt M."/>
            <person name="Cooper K."/>
            <person name="Frohnapfel E."/>
            <person name="Glenski M."/>
            <person name="Johnson H."/>
            <person name="Johnson K."/>
            <person name="Tjaden E."/>
            <person name="Troeh S."/>
            <person name="Hayes S."/>
            <person name="Ettinger A.-S.H."/>
            <person name="Ettinger W.F."/>
            <person name="Haydock J."/>
            <person name="Anders K.R."/>
            <person name="Garlena R.A."/>
            <person name="Russell D.A."/>
            <person name="Pope W.H."/>
            <person name="Jacobs-Sera D."/>
            <person name="Hatfull G.F."/>
        </authorList>
    </citation>
    <scope>NUCLEOTIDE SEQUENCE [LARGE SCALE GENOMIC DNA]</scope>
</reference>
<dbReference type="EMBL" id="MN284893">
    <property type="protein sequence ID" value="QFP94644.1"/>
    <property type="molecule type" value="Genomic_DNA"/>
</dbReference>
<keyword evidence="6" id="KW-1185">Reference proteome</keyword>
<dbReference type="CDD" id="cd13925">
    <property type="entry name" value="RPF"/>
    <property type="match status" value="1"/>
</dbReference>